<dbReference type="SUPFAM" id="SSF48576">
    <property type="entry name" value="Terpenoid synthases"/>
    <property type="match status" value="1"/>
</dbReference>
<comment type="caution">
    <text evidence="7">The sequence shown here is derived from an EMBL/GenBank/DDBJ whole genome shotgun (WGS) entry which is preliminary data.</text>
</comment>
<evidence type="ECO:0000256" key="1">
    <source>
        <dbReference type="ARBA" id="ARBA00001946"/>
    </source>
</evidence>
<dbReference type="Gene3D" id="1.50.10.130">
    <property type="entry name" value="Terpene synthase, N-terminal domain"/>
    <property type="match status" value="1"/>
</dbReference>
<feature type="non-terminal residue" evidence="7">
    <location>
        <position position="1"/>
    </location>
</feature>
<evidence type="ECO:0000256" key="3">
    <source>
        <dbReference type="ARBA" id="ARBA00022842"/>
    </source>
</evidence>
<dbReference type="PANTHER" id="PTHR31225">
    <property type="entry name" value="OS04G0344100 PROTEIN-RELATED"/>
    <property type="match status" value="1"/>
</dbReference>
<dbReference type="InterPro" id="IPR036965">
    <property type="entry name" value="Terpene_synth_N_sf"/>
</dbReference>
<dbReference type="Pfam" id="PF01397">
    <property type="entry name" value="Terpene_synth"/>
    <property type="match status" value="1"/>
</dbReference>
<dbReference type="InterPro" id="IPR008949">
    <property type="entry name" value="Isoprenoid_synthase_dom_sf"/>
</dbReference>
<dbReference type="InterPro" id="IPR005630">
    <property type="entry name" value="Terpene_synthase_metal-bd"/>
</dbReference>
<evidence type="ECO:0000256" key="4">
    <source>
        <dbReference type="ARBA" id="ARBA00023239"/>
    </source>
</evidence>
<feature type="domain" description="Terpene synthase N-terminal" evidence="5">
    <location>
        <begin position="2"/>
        <end position="111"/>
    </location>
</feature>
<protein>
    <submittedName>
        <fullName evidence="7">Uncharacterized protein</fullName>
    </submittedName>
</protein>
<dbReference type="AlphaFoldDB" id="A0AA88EGV8"/>
<evidence type="ECO:0000259" key="6">
    <source>
        <dbReference type="Pfam" id="PF03936"/>
    </source>
</evidence>
<evidence type="ECO:0000256" key="2">
    <source>
        <dbReference type="ARBA" id="ARBA00022723"/>
    </source>
</evidence>
<proteinExistence type="predicted"/>
<evidence type="ECO:0000313" key="7">
    <source>
        <dbReference type="EMBL" id="GMN74520.1"/>
    </source>
</evidence>
<keyword evidence="4" id="KW-0456">Lyase</keyword>
<dbReference type="InterPro" id="IPR050148">
    <property type="entry name" value="Terpene_synthase-like"/>
</dbReference>
<gene>
    <name evidence="7" type="ORF">TIFTF001_052393</name>
</gene>
<dbReference type="Pfam" id="PF03936">
    <property type="entry name" value="Terpene_synth_C"/>
    <property type="match status" value="1"/>
</dbReference>
<dbReference type="GO" id="GO:0010333">
    <property type="term" value="F:terpene synthase activity"/>
    <property type="evidence" value="ECO:0007669"/>
    <property type="project" value="InterPro"/>
</dbReference>
<dbReference type="InterPro" id="IPR008930">
    <property type="entry name" value="Terpenoid_cyclase/PrenylTrfase"/>
</dbReference>
<keyword evidence="8" id="KW-1185">Reference proteome</keyword>
<keyword evidence="2" id="KW-0479">Metal-binding</keyword>
<dbReference type="PANTHER" id="PTHR31225:SF251">
    <property type="entry name" value="(-)-GERMACRENE D SYNTHASE-LIKE ISOFORM X2"/>
    <property type="match status" value="1"/>
</dbReference>
<name>A0AA88EGV8_FICCA</name>
<dbReference type="Gene3D" id="1.10.600.10">
    <property type="entry name" value="Farnesyl Diphosphate Synthase"/>
    <property type="match status" value="1"/>
</dbReference>
<dbReference type="EMBL" id="BTGU01010901">
    <property type="protein sequence ID" value="GMN74520.1"/>
    <property type="molecule type" value="Genomic_DNA"/>
</dbReference>
<dbReference type="GO" id="GO:0016114">
    <property type="term" value="P:terpenoid biosynthetic process"/>
    <property type="evidence" value="ECO:0007669"/>
    <property type="project" value="InterPro"/>
</dbReference>
<dbReference type="Proteomes" id="UP001187192">
    <property type="component" value="Unassembled WGS sequence"/>
</dbReference>
<feature type="domain" description="Terpene synthase metal-binding" evidence="6">
    <location>
        <begin position="168"/>
        <end position="237"/>
    </location>
</feature>
<evidence type="ECO:0000313" key="8">
    <source>
        <dbReference type="Proteomes" id="UP001187192"/>
    </source>
</evidence>
<comment type="cofactor">
    <cofactor evidence="1">
        <name>Mg(2+)</name>
        <dbReference type="ChEBI" id="CHEBI:18420"/>
    </cofactor>
</comment>
<keyword evidence="3" id="KW-0460">Magnesium</keyword>
<dbReference type="GO" id="GO:0000287">
    <property type="term" value="F:magnesium ion binding"/>
    <property type="evidence" value="ECO:0007669"/>
    <property type="project" value="InterPro"/>
</dbReference>
<dbReference type="SUPFAM" id="SSF48239">
    <property type="entry name" value="Terpenoid cyclases/Protein prenyltransferases"/>
    <property type="match status" value="1"/>
</dbReference>
<dbReference type="InterPro" id="IPR001906">
    <property type="entry name" value="Terpene_synth_N"/>
</dbReference>
<organism evidence="7 8">
    <name type="scientific">Ficus carica</name>
    <name type="common">Common fig</name>
    <dbReference type="NCBI Taxonomy" id="3494"/>
    <lineage>
        <taxon>Eukaryota</taxon>
        <taxon>Viridiplantae</taxon>
        <taxon>Streptophyta</taxon>
        <taxon>Embryophyta</taxon>
        <taxon>Tracheophyta</taxon>
        <taxon>Spermatophyta</taxon>
        <taxon>Magnoliopsida</taxon>
        <taxon>eudicotyledons</taxon>
        <taxon>Gunneridae</taxon>
        <taxon>Pentapetalae</taxon>
        <taxon>rosids</taxon>
        <taxon>fabids</taxon>
        <taxon>Rosales</taxon>
        <taxon>Moraceae</taxon>
        <taxon>Ficeae</taxon>
        <taxon>Ficus</taxon>
    </lineage>
</organism>
<reference evidence="7" key="1">
    <citation type="submission" date="2023-07" db="EMBL/GenBank/DDBJ databases">
        <title>draft genome sequence of fig (Ficus carica).</title>
        <authorList>
            <person name="Takahashi T."/>
            <person name="Nishimura K."/>
        </authorList>
    </citation>
    <scope>NUCLEOTIDE SEQUENCE</scope>
</reference>
<sequence length="237" mass="27937">MDETLQDMYETYKDHVHDGDLYNVALRFRLLRQHGYNVSSDIFEKFKDESGKFKESLVGDISGMLAFYEASHLRLHGEDTLEEALVFTTTHLESVASEKTDRLSEQIRCALKRPLRKSLERLQAKQYIAVYQDEASHNKALLELAKLDFNILQSLHKEELAEILRWWKELDFANKLPYIRDRIVELYFWMLGVYFEPRYLLGRKILTKVIAMTSVIDDTYDSYGTFEELQLFTEAIE</sequence>
<evidence type="ECO:0000259" key="5">
    <source>
        <dbReference type="Pfam" id="PF01397"/>
    </source>
</evidence>
<accession>A0AA88EGV8</accession>
<dbReference type="FunFam" id="1.50.10.130:FF:000001">
    <property type="entry name" value="Isoprene synthase, chloroplastic"/>
    <property type="match status" value="1"/>
</dbReference>